<dbReference type="InterPro" id="IPR019587">
    <property type="entry name" value="Polyketide_cyclase/dehydratase"/>
</dbReference>
<protein>
    <recommendedName>
        <fullName evidence="4">SRPBCC family protein</fullName>
    </recommendedName>
</protein>
<keyword evidence="3" id="KW-1185">Reference proteome</keyword>
<dbReference type="AlphaFoldDB" id="A0A327MAA1"/>
<sequence>MGDYAGRVEIARPAAEVFAFLADIRNMPRYLPTVTRVDPQGRHGDHDDVAVEGRAEDHGYHDEGWLKAEPEARRMQWGSHGQHGYGGSLEVTAAEGGSVVALQLHLASKPGAAAHGPGDAEMQAALQRTLASIKACCEAPGGAAAQETGQGTDELPDSRPFGSSATMNPDL</sequence>
<dbReference type="Proteomes" id="UP000249065">
    <property type="component" value="Unassembled WGS sequence"/>
</dbReference>
<evidence type="ECO:0000313" key="3">
    <source>
        <dbReference type="Proteomes" id="UP000249065"/>
    </source>
</evidence>
<proteinExistence type="predicted"/>
<dbReference type="EMBL" id="QLIX01000003">
    <property type="protein sequence ID" value="RAI59860.1"/>
    <property type="molecule type" value="Genomic_DNA"/>
</dbReference>
<dbReference type="Gene3D" id="3.30.530.20">
    <property type="match status" value="1"/>
</dbReference>
<feature type="compositionally biased region" description="Polar residues" evidence="1">
    <location>
        <begin position="161"/>
        <end position="171"/>
    </location>
</feature>
<evidence type="ECO:0000256" key="1">
    <source>
        <dbReference type="SAM" id="MobiDB-lite"/>
    </source>
</evidence>
<evidence type="ECO:0008006" key="4">
    <source>
        <dbReference type="Google" id="ProtNLM"/>
    </source>
</evidence>
<reference evidence="3" key="1">
    <citation type="submission" date="2018-06" db="EMBL/GenBank/DDBJ databases">
        <authorList>
            <person name="Khan S.A."/>
        </authorList>
    </citation>
    <scope>NUCLEOTIDE SEQUENCE [LARGE SCALE GENOMIC DNA]</scope>
    <source>
        <strain evidence="3">DB-1506</strain>
    </source>
</reference>
<feature type="compositionally biased region" description="Low complexity" evidence="1">
    <location>
        <begin position="142"/>
        <end position="152"/>
    </location>
</feature>
<dbReference type="InterPro" id="IPR023393">
    <property type="entry name" value="START-like_dom_sf"/>
</dbReference>
<dbReference type="CDD" id="cd07812">
    <property type="entry name" value="SRPBCC"/>
    <property type="match status" value="1"/>
</dbReference>
<accession>A0A327MAA1</accession>
<comment type="caution">
    <text evidence="2">The sequence shown here is derived from an EMBL/GenBank/DDBJ whole genome shotgun (WGS) entry which is preliminary data.</text>
</comment>
<dbReference type="RefSeq" id="WP_111468889.1">
    <property type="nucleotide sequence ID" value="NZ_QLIX01000003.1"/>
</dbReference>
<gene>
    <name evidence="2" type="ORF">DOO78_06310</name>
</gene>
<dbReference type="Pfam" id="PF10604">
    <property type="entry name" value="Polyketide_cyc2"/>
    <property type="match status" value="1"/>
</dbReference>
<dbReference type="SUPFAM" id="SSF55961">
    <property type="entry name" value="Bet v1-like"/>
    <property type="match status" value="1"/>
</dbReference>
<evidence type="ECO:0000313" key="2">
    <source>
        <dbReference type="EMBL" id="RAI59860.1"/>
    </source>
</evidence>
<name>A0A327MAA1_9PROT</name>
<organism evidence="2 3">
    <name type="scientific">Roseicella frigidaeris</name>
    <dbReference type="NCBI Taxonomy" id="2230885"/>
    <lineage>
        <taxon>Bacteria</taxon>
        <taxon>Pseudomonadati</taxon>
        <taxon>Pseudomonadota</taxon>
        <taxon>Alphaproteobacteria</taxon>
        <taxon>Acetobacterales</taxon>
        <taxon>Roseomonadaceae</taxon>
        <taxon>Roseicella</taxon>
    </lineage>
</organism>
<dbReference type="OrthoDB" id="9797595at2"/>
<feature type="region of interest" description="Disordered" evidence="1">
    <location>
        <begin position="142"/>
        <end position="171"/>
    </location>
</feature>